<dbReference type="InterPro" id="IPR013022">
    <property type="entry name" value="Xyl_isomerase-like_TIM-brl"/>
</dbReference>
<evidence type="ECO:0000313" key="3">
    <source>
        <dbReference type="Proteomes" id="UP000295674"/>
    </source>
</evidence>
<dbReference type="OrthoDB" id="9798407at2"/>
<keyword evidence="3" id="KW-1185">Reference proteome</keyword>
<reference evidence="2 3" key="1">
    <citation type="submission" date="2019-03" db="EMBL/GenBank/DDBJ databases">
        <title>Draft genome sequences of novel Actinobacteria.</title>
        <authorList>
            <person name="Sahin N."/>
            <person name="Ay H."/>
            <person name="Saygin H."/>
        </authorList>
    </citation>
    <scope>NUCLEOTIDE SEQUENCE [LARGE SCALE GENOMIC DNA]</scope>
    <source>
        <strain evidence="2 3">16K309</strain>
    </source>
</reference>
<dbReference type="AlphaFoldDB" id="A0A4R4VF47"/>
<dbReference type="GO" id="GO:0016853">
    <property type="term" value="F:isomerase activity"/>
    <property type="evidence" value="ECO:0007669"/>
    <property type="project" value="UniProtKB-KW"/>
</dbReference>
<comment type="caution">
    <text evidence="2">The sequence shown here is derived from an EMBL/GenBank/DDBJ whole genome shotgun (WGS) entry which is preliminary data.</text>
</comment>
<accession>A0A4R4VF47</accession>
<gene>
    <name evidence="2" type="ORF">E1181_27225</name>
</gene>
<feature type="domain" description="Xylose isomerase-like TIM barrel" evidence="1">
    <location>
        <begin position="23"/>
        <end position="229"/>
    </location>
</feature>
<dbReference type="Proteomes" id="UP000295674">
    <property type="component" value="Unassembled WGS sequence"/>
</dbReference>
<dbReference type="EMBL" id="SMKS01000075">
    <property type="protein sequence ID" value="TDD00605.1"/>
    <property type="molecule type" value="Genomic_DNA"/>
</dbReference>
<dbReference type="Gene3D" id="3.20.20.150">
    <property type="entry name" value="Divalent-metal-dependent TIM barrel enzymes"/>
    <property type="match status" value="1"/>
</dbReference>
<keyword evidence="2" id="KW-0413">Isomerase</keyword>
<organism evidence="2 3">
    <name type="scientific">Saccharopolyspora terrae</name>
    <dbReference type="NCBI Taxonomy" id="2530384"/>
    <lineage>
        <taxon>Bacteria</taxon>
        <taxon>Bacillati</taxon>
        <taxon>Actinomycetota</taxon>
        <taxon>Actinomycetes</taxon>
        <taxon>Pseudonocardiales</taxon>
        <taxon>Pseudonocardiaceae</taxon>
        <taxon>Saccharopolyspora</taxon>
    </lineage>
</organism>
<dbReference type="PANTHER" id="PTHR12110">
    <property type="entry name" value="HYDROXYPYRUVATE ISOMERASE"/>
    <property type="match status" value="1"/>
</dbReference>
<evidence type="ECO:0000259" key="1">
    <source>
        <dbReference type="Pfam" id="PF01261"/>
    </source>
</evidence>
<sequence>MPTLSVQLYSVRDQLAADQPATLARLAEIGFRYVEPFGLGSLAKTQAERLASTRKLRADLDAAGLAVSATHAALPSVAELAEECAELGAGTAFIPHPRQIPGFGEDTFTDTAALDAFADALGQAAADAPDGLRLGYHNHWFEWAELPGGPAYDRLWQRTLPQVLAELDVYWAIAAGADPTQILNALGPRAVAVHLKDGPATRDTPQTPLGTGALNVPAVLKSVAETPWHVAEIDTTDHDPHTLLATNASLLHSHGSTFT</sequence>
<name>A0A4R4VF47_9PSEU</name>
<dbReference type="InterPro" id="IPR050312">
    <property type="entry name" value="IolE/XylAMocC-like"/>
</dbReference>
<protein>
    <submittedName>
        <fullName evidence="2">Sugar phosphate isomerase/epimerase</fullName>
    </submittedName>
</protein>
<evidence type="ECO:0000313" key="2">
    <source>
        <dbReference type="EMBL" id="TDD00605.1"/>
    </source>
</evidence>
<dbReference type="RefSeq" id="WP_132679120.1">
    <property type="nucleotide sequence ID" value="NZ_SMKS01000075.1"/>
</dbReference>
<proteinExistence type="predicted"/>
<dbReference type="SUPFAM" id="SSF51658">
    <property type="entry name" value="Xylose isomerase-like"/>
    <property type="match status" value="1"/>
</dbReference>
<dbReference type="Pfam" id="PF01261">
    <property type="entry name" value="AP_endonuc_2"/>
    <property type="match status" value="1"/>
</dbReference>
<dbReference type="PANTHER" id="PTHR12110:SF41">
    <property type="entry name" value="INOSOSE DEHYDRATASE"/>
    <property type="match status" value="1"/>
</dbReference>
<dbReference type="InterPro" id="IPR036237">
    <property type="entry name" value="Xyl_isomerase-like_sf"/>
</dbReference>